<evidence type="ECO:0000256" key="3">
    <source>
        <dbReference type="ARBA" id="ARBA00022737"/>
    </source>
</evidence>
<protein>
    <recommendedName>
        <fullName evidence="8">UV excision repair protein RAD23</fullName>
    </recommendedName>
</protein>
<dbReference type="PRINTS" id="PR01839">
    <property type="entry name" value="RAD23PROTEIN"/>
</dbReference>
<dbReference type="PANTHER" id="PTHR10621:SF0">
    <property type="entry name" value="UV EXCISION REPAIR PROTEIN RAD23"/>
    <property type="match status" value="1"/>
</dbReference>
<dbReference type="GO" id="GO:0003684">
    <property type="term" value="F:damaged DNA binding"/>
    <property type="evidence" value="ECO:0007669"/>
    <property type="project" value="UniProtKB-UniRule"/>
</dbReference>
<dbReference type="Proteomes" id="UP000009022">
    <property type="component" value="Unassembled WGS sequence"/>
</dbReference>
<evidence type="ECO:0000256" key="5">
    <source>
        <dbReference type="ARBA" id="ARBA00022942"/>
    </source>
</evidence>
<dbReference type="PhylomeDB" id="B3S2J7"/>
<proteinExistence type="inferred from homology"/>
<feature type="compositionally biased region" description="Low complexity" evidence="9">
    <location>
        <begin position="206"/>
        <end position="227"/>
    </location>
</feature>
<feature type="compositionally biased region" description="Low complexity" evidence="9">
    <location>
        <begin position="314"/>
        <end position="330"/>
    </location>
</feature>
<evidence type="ECO:0000259" key="11">
    <source>
        <dbReference type="PROSITE" id="PS50053"/>
    </source>
</evidence>
<feature type="domain" description="Ubiquitin-like" evidence="11">
    <location>
        <begin position="27"/>
        <end position="83"/>
    </location>
</feature>
<dbReference type="AlphaFoldDB" id="B3S2J7"/>
<dbReference type="FunCoup" id="B3S2J7">
    <property type="interactions" value="2378"/>
</dbReference>
<keyword evidence="4 8" id="KW-0227">DNA damage</keyword>
<evidence type="ECO:0000256" key="4">
    <source>
        <dbReference type="ARBA" id="ARBA00022763"/>
    </source>
</evidence>
<evidence type="ECO:0000256" key="1">
    <source>
        <dbReference type="ARBA" id="ARBA00009878"/>
    </source>
</evidence>
<dbReference type="SUPFAM" id="SSF46934">
    <property type="entry name" value="UBA-like"/>
    <property type="match status" value="2"/>
</dbReference>
<dbReference type="GO" id="GO:0000502">
    <property type="term" value="C:proteasome complex"/>
    <property type="evidence" value="ECO:0007669"/>
    <property type="project" value="UniProtKB-KW"/>
</dbReference>
<dbReference type="NCBIfam" id="TIGR00601">
    <property type="entry name" value="rad23"/>
    <property type="match status" value="1"/>
</dbReference>
<dbReference type="GO" id="GO:0005829">
    <property type="term" value="C:cytosol"/>
    <property type="evidence" value="ECO:0000318"/>
    <property type="project" value="GO_Central"/>
</dbReference>
<dbReference type="InterPro" id="IPR015940">
    <property type="entry name" value="UBA"/>
</dbReference>
<feature type="compositionally biased region" description="Low complexity" evidence="9">
    <location>
        <begin position="130"/>
        <end position="152"/>
    </location>
</feature>
<dbReference type="STRING" id="10228.B3S2J7"/>
<dbReference type="EMBL" id="DS985247">
    <property type="protein sequence ID" value="EDV23105.1"/>
    <property type="molecule type" value="Genomic_DNA"/>
</dbReference>
<organism evidence="12 13">
    <name type="scientific">Trichoplax adhaerens</name>
    <name type="common">Trichoplax reptans</name>
    <dbReference type="NCBI Taxonomy" id="10228"/>
    <lineage>
        <taxon>Eukaryota</taxon>
        <taxon>Metazoa</taxon>
        <taxon>Placozoa</taxon>
        <taxon>Uniplacotomia</taxon>
        <taxon>Trichoplacea</taxon>
        <taxon>Trichoplacidae</taxon>
        <taxon>Trichoplax</taxon>
    </lineage>
</organism>
<dbReference type="InterPro" id="IPR015360">
    <property type="entry name" value="XPC-bd"/>
</dbReference>
<dbReference type="InParanoid" id="B3S2J7"/>
<evidence type="ECO:0000313" key="12">
    <source>
        <dbReference type="EMBL" id="EDV23105.1"/>
    </source>
</evidence>
<evidence type="ECO:0000313" key="13">
    <source>
        <dbReference type="Proteomes" id="UP000009022"/>
    </source>
</evidence>
<keyword evidence="7 8" id="KW-0539">Nucleus</keyword>
<sequence>MADGGFLVSCLMYCNKVLNNGIRLVYTVRALKERIEKDRGDAFLADDLKLIYGGKLLSDDTIIEDVKINPKNFVVVMVAKKQPSRQSSSTDSAAARSEAASTTTTTDVASSTSTTGGDSKAQEKSEAKTETSTPQSQPQQSGSSDSDAGSSLISGSSIEQIVSEIVSMGFPRDQVLLALRASFNNPHRAVEYLTTGIPANVLETQTAETPTATQSESQAEPQTQPQPQEEEDQQQRQQNPLPSSPQGGPLGFLRSQAVFSQMRQIVQSNPEALAPMLQQLGQNNPQLLELIRNHQSEFMELMNEPITEGQPRIAPYQQQQQQQQPSRQSPGGPGLGSLGISVTQEEKEAIDRLKALGFDEGLVVQAYFACDKNENLAANFLLQQNDD</sequence>
<dbReference type="GO" id="GO:0043161">
    <property type="term" value="P:proteasome-mediated ubiquitin-dependent protein catabolic process"/>
    <property type="evidence" value="ECO:0000318"/>
    <property type="project" value="GO_Central"/>
</dbReference>
<dbReference type="GO" id="GO:0005654">
    <property type="term" value="C:nucleoplasm"/>
    <property type="evidence" value="ECO:0000318"/>
    <property type="project" value="GO_Central"/>
</dbReference>
<keyword evidence="6 8" id="KW-0234">DNA repair</keyword>
<dbReference type="CDD" id="cd14380">
    <property type="entry name" value="UBA2_Rad23"/>
    <property type="match status" value="1"/>
</dbReference>
<keyword evidence="2" id="KW-0597">Phosphoprotein</keyword>
<dbReference type="SUPFAM" id="SSF101238">
    <property type="entry name" value="XPC-binding domain"/>
    <property type="match status" value="1"/>
</dbReference>
<evidence type="ECO:0000256" key="8">
    <source>
        <dbReference type="RuleBase" id="RU367049"/>
    </source>
</evidence>
<comment type="similarity">
    <text evidence="1 8">Belongs to the RAD23 family.</text>
</comment>
<feature type="region of interest" description="Disordered" evidence="9">
    <location>
        <begin position="206"/>
        <end position="252"/>
    </location>
</feature>
<dbReference type="FunFam" id="1.10.10.540:FF:000001">
    <property type="entry name" value="UV excision repair protein RAD23 B"/>
    <property type="match status" value="1"/>
</dbReference>
<dbReference type="OMA" id="WLTPTKQ"/>
<dbReference type="GeneID" id="6755557"/>
<dbReference type="InterPro" id="IPR036353">
    <property type="entry name" value="XPC-bd_sf"/>
</dbReference>
<dbReference type="SMART" id="SM00213">
    <property type="entry name" value="UBQ"/>
    <property type="match status" value="1"/>
</dbReference>
<dbReference type="PROSITE" id="PS50053">
    <property type="entry name" value="UBIQUITIN_2"/>
    <property type="match status" value="1"/>
</dbReference>
<dbReference type="Pfam" id="PF09280">
    <property type="entry name" value="XPC-binding"/>
    <property type="match status" value="1"/>
</dbReference>
<feature type="domain" description="UBA" evidence="10">
    <location>
        <begin position="156"/>
        <end position="196"/>
    </location>
</feature>
<dbReference type="eggNOG" id="KOG0011">
    <property type="taxonomic scope" value="Eukaryota"/>
</dbReference>
<feature type="region of interest" description="Disordered" evidence="9">
    <location>
        <begin position="84"/>
        <end position="152"/>
    </location>
</feature>
<evidence type="ECO:0000256" key="9">
    <source>
        <dbReference type="SAM" id="MobiDB-lite"/>
    </source>
</evidence>
<dbReference type="Pfam" id="PF00627">
    <property type="entry name" value="UBA"/>
    <property type="match status" value="2"/>
</dbReference>
<dbReference type="FunFam" id="1.10.8.10:FF:000002">
    <property type="entry name" value="UV excision repair protein RAD23 homolog"/>
    <property type="match status" value="1"/>
</dbReference>
<dbReference type="SUPFAM" id="SSF54236">
    <property type="entry name" value="Ubiquitin-like"/>
    <property type="match status" value="1"/>
</dbReference>
<feature type="domain" description="UBA" evidence="10">
    <location>
        <begin position="343"/>
        <end position="384"/>
    </location>
</feature>
<dbReference type="InterPro" id="IPR004806">
    <property type="entry name" value="Rad23"/>
</dbReference>
<dbReference type="CTD" id="6755557"/>
<dbReference type="Gene3D" id="1.10.8.10">
    <property type="entry name" value="DNA helicase RuvA subunit, C-terminal domain"/>
    <property type="match status" value="2"/>
</dbReference>
<reference evidence="12 13" key="1">
    <citation type="journal article" date="2008" name="Nature">
        <title>The Trichoplax genome and the nature of placozoans.</title>
        <authorList>
            <person name="Srivastava M."/>
            <person name="Begovic E."/>
            <person name="Chapman J."/>
            <person name="Putnam N.H."/>
            <person name="Hellsten U."/>
            <person name="Kawashima T."/>
            <person name="Kuo A."/>
            <person name="Mitros T."/>
            <person name="Salamov A."/>
            <person name="Carpenter M.L."/>
            <person name="Signorovitch A.Y."/>
            <person name="Moreno M.A."/>
            <person name="Kamm K."/>
            <person name="Grimwood J."/>
            <person name="Schmutz J."/>
            <person name="Shapiro H."/>
            <person name="Grigoriev I.V."/>
            <person name="Buss L.W."/>
            <person name="Schierwater B."/>
            <person name="Dellaporta S.L."/>
            <person name="Rokhsar D.S."/>
        </authorList>
    </citation>
    <scope>NUCLEOTIDE SEQUENCE [LARGE SCALE GENOMIC DNA]</scope>
    <source>
        <strain evidence="12 13">Grell-BS-1999</strain>
    </source>
</reference>
<dbReference type="GO" id="GO:0070628">
    <property type="term" value="F:proteasome binding"/>
    <property type="evidence" value="ECO:0000318"/>
    <property type="project" value="GO_Central"/>
</dbReference>
<dbReference type="OrthoDB" id="419317at2759"/>
<dbReference type="InterPro" id="IPR006636">
    <property type="entry name" value="STI1_HS-bd"/>
</dbReference>
<feature type="compositionally biased region" description="Low complexity" evidence="9">
    <location>
        <begin position="235"/>
        <end position="247"/>
    </location>
</feature>
<dbReference type="PANTHER" id="PTHR10621">
    <property type="entry name" value="UV EXCISION REPAIR PROTEIN RAD23"/>
    <property type="match status" value="1"/>
</dbReference>
<dbReference type="InterPro" id="IPR041811">
    <property type="entry name" value="RAD23A/B_UBA1"/>
</dbReference>
<dbReference type="KEGG" id="tad:TRIADDRAFT_58050"/>
<dbReference type="CDD" id="cd14377">
    <property type="entry name" value="UBA1_Rad23"/>
    <property type="match status" value="1"/>
</dbReference>
<feature type="compositionally biased region" description="Basic and acidic residues" evidence="9">
    <location>
        <begin position="120"/>
        <end position="129"/>
    </location>
</feature>
<dbReference type="FunFam" id="1.10.8.10:FF:000003">
    <property type="entry name" value="UV excision repair protein RAD23 homolog"/>
    <property type="match status" value="1"/>
</dbReference>
<comment type="subcellular location">
    <subcellularLocation>
        <location evidence="8">Nucleus</location>
    </subcellularLocation>
    <subcellularLocation>
        <location evidence="8">Cytoplasm</location>
    </subcellularLocation>
</comment>
<dbReference type="InterPro" id="IPR009060">
    <property type="entry name" value="UBA-like_sf"/>
</dbReference>
<keyword evidence="3" id="KW-0677">Repeat</keyword>
<dbReference type="Pfam" id="PF00240">
    <property type="entry name" value="ubiquitin"/>
    <property type="match status" value="1"/>
</dbReference>
<dbReference type="GO" id="GO:0006289">
    <property type="term" value="P:nucleotide-excision repair"/>
    <property type="evidence" value="ECO:0007669"/>
    <property type="project" value="UniProtKB-UniRule"/>
</dbReference>
<dbReference type="GO" id="GO:0031593">
    <property type="term" value="F:polyubiquitin modification-dependent protein binding"/>
    <property type="evidence" value="ECO:0000318"/>
    <property type="project" value="GO_Central"/>
</dbReference>
<evidence type="ECO:0000256" key="7">
    <source>
        <dbReference type="ARBA" id="ARBA00023242"/>
    </source>
</evidence>
<dbReference type="Gene3D" id="3.10.20.90">
    <property type="entry name" value="Phosphatidylinositol 3-kinase Catalytic Subunit, Chain A, domain 1"/>
    <property type="match status" value="1"/>
</dbReference>
<dbReference type="SMART" id="SM00165">
    <property type="entry name" value="UBA"/>
    <property type="match status" value="2"/>
</dbReference>
<dbReference type="InterPro" id="IPR029071">
    <property type="entry name" value="Ubiquitin-like_domsf"/>
</dbReference>
<evidence type="ECO:0000259" key="10">
    <source>
        <dbReference type="PROSITE" id="PS50030"/>
    </source>
</evidence>
<keyword evidence="8" id="KW-0963">Cytoplasm</keyword>
<accession>B3S2J7</accession>
<dbReference type="GO" id="GO:0043130">
    <property type="term" value="F:ubiquitin binding"/>
    <property type="evidence" value="ECO:0000318"/>
    <property type="project" value="GO_Central"/>
</dbReference>
<keyword evidence="5" id="KW-0647">Proteasome</keyword>
<feature type="region of interest" description="Disordered" evidence="9">
    <location>
        <begin position="314"/>
        <end position="339"/>
    </location>
</feature>
<keyword evidence="13" id="KW-1185">Reference proteome</keyword>
<comment type="function">
    <text evidence="8">Multiubiquitin chain receptor involved in modulation of proteasomal degradation. Involved in nucleotide excision repair.</text>
</comment>
<dbReference type="RefSeq" id="XP_002114015.1">
    <property type="nucleotide sequence ID" value="XM_002113979.1"/>
</dbReference>
<gene>
    <name evidence="12" type="ORF">TRIADDRAFT_58050</name>
</gene>
<dbReference type="Gene3D" id="1.10.10.540">
    <property type="entry name" value="XPC-binding domain"/>
    <property type="match status" value="1"/>
</dbReference>
<dbReference type="SMART" id="SM00727">
    <property type="entry name" value="STI1"/>
    <property type="match status" value="1"/>
</dbReference>
<dbReference type="HOGENOM" id="CLU_040364_0_1_1"/>
<dbReference type="PROSITE" id="PS50030">
    <property type="entry name" value="UBA"/>
    <property type="match status" value="2"/>
</dbReference>
<dbReference type="InterPro" id="IPR000626">
    <property type="entry name" value="Ubiquitin-like_dom"/>
</dbReference>
<name>B3S2J7_TRIAD</name>
<evidence type="ECO:0000256" key="6">
    <source>
        <dbReference type="ARBA" id="ARBA00023204"/>
    </source>
</evidence>
<evidence type="ECO:0000256" key="2">
    <source>
        <dbReference type="ARBA" id="ARBA00022553"/>
    </source>
</evidence>
<feature type="compositionally biased region" description="Low complexity" evidence="9">
    <location>
        <begin position="87"/>
        <end position="115"/>
    </location>
</feature>